<proteinExistence type="inferred from homology"/>
<keyword evidence="8" id="KW-0472">Membrane</keyword>
<dbReference type="PANTHER" id="PTHR30376:SF3">
    <property type="entry name" value="RNA POLYMERASE SIGMA FACTOR RPOH"/>
    <property type="match status" value="1"/>
</dbReference>
<dbReference type="AlphaFoldDB" id="D5XE85"/>
<dbReference type="Pfam" id="PF04542">
    <property type="entry name" value="Sigma70_r2"/>
    <property type="match status" value="1"/>
</dbReference>
<dbReference type="CDD" id="cd06171">
    <property type="entry name" value="Sigma70_r4"/>
    <property type="match status" value="1"/>
</dbReference>
<dbReference type="HOGENOM" id="CLU_014793_8_7_9"/>
<organism evidence="10 11">
    <name type="scientific">Thermincola potens (strain JR)</name>
    <dbReference type="NCBI Taxonomy" id="635013"/>
    <lineage>
        <taxon>Bacteria</taxon>
        <taxon>Bacillati</taxon>
        <taxon>Bacillota</taxon>
        <taxon>Clostridia</taxon>
        <taxon>Eubacteriales</taxon>
        <taxon>Thermincolaceae</taxon>
        <taxon>Thermincola</taxon>
    </lineage>
</organism>
<keyword evidence="8" id="KW-0812">Transmembrane</keyword>
<keyword evidence="2" id="KW-0749">Sporulation</keyword>
<evidence type="ECO:0000259" key="9">
    <source>
        <dbReference type="PROSITE" id="PS50943"/>
    </source>
</evidence>
<dbReference type="InterPro" id="IPR014284">
    <property type="entry name" value="RNA_pol_sigma-70_dom"/>
</dbReference>
<dbReference type="InterPro" id="IPR001387">
    <property type="entry name" value="Cro/C1-type_HTH"/>
</dbReference>
<dbReference type="EMBL" id="CP002028">
    <property type="protein sequence ID" value="ADG81956.1"/>
    <property type="molecule type" value="Genomic_DNA"/>
</dbReference>
<name>D5XE85_THEPJ</name>
<dbReference type="STRING" id="635013.TherJR_1092"/>
<dbReference type="InterPro" id="IPR013325">
    <property type="entry name" value="RNA_pol_sigma_r2"/>
</dbReference>
<evidence type="ECO:0000256" key="7">
    <source>
        <dbReference type="RuleBase" id="RU362124"/>
    </source>
</evidence>
<dbReference type="SUPFAM" id="SSF88946">
    <property type="entry name" value="Sigma2 domain of RNA polymerase sigma factors"/>
    <property type="match status" value="1"/>
</dbReference>
<dbReference type="GO" id="GO:0016987">
    <property type="term" value="F:sigma factor activity"/>
    <property type="evidence" value="ECO:0007669"/>
    <property type="project" value="UniProtKB-KW"/>
</dbReference>
<feature type="transmembrane region" description="Helical" evidence="8">
    <location>
        <begin position="7"/>
        <end position="34"/>
    </location>
</feature>
<dbReference type="GO" id="GO:0030435">
    <property type="term" value="P:sporulation resulting in formation of a cellular spore"/>
    <property type="evidence" value="ECO:0007669"/>
    <property type="project" value="UniProtKB-KW"/>
</dbReference>
<evidence type="ECO:0000256" key="6">
    <source>
        <dbReference type="ARBA" id="ARBA00023163"/>
    </source>
</evidence>
<dbReference type="KEGG" id="tjr:TherJR_1092"/>
<dbReference type="InterPro" id="IPR007630">
    <property type="entry name" value="RNA_pol_sigma70_r4"/>
</dbReference>
<dbReference type="eggNOG" id="COG1191">
    <property type="taxonomic scope" value="Bacteria"/>
</dbReference>
<dbReference type="PANTHER" id="PTHR30376">
    <property type="entry name" value="SIGMA FACTOR RPOH HEAT SHOCK RELATED"/>
    <property type="match status" value="1"/>
</dbReference>
<evidence type="ECO:0000313" key="10">
    <source>
        <dbReference type="EMBL" id="ADG81956.1"/>
    </source>
</evidence>
<dbReference type="InterPro" id="IPR007627">
    <property type="entry name" value="RNA_pol_sigma70_r2"/>
</dbReference>
<dbReference type="NCBIfam" id="TIGR02846">
    <property type="entry name" value="spore_sigmaK"/>
    <property type="match status" value="1"/>
</dbReference>
<dbReference type="GO" id="GO:0003677">
    <property type="term" value="F:DNA binding"/>
    <property type="evidence" value="ECO:0007669"/>
    <property type="project" value="UniProtKB-KW"/>
</dbReference>
<keyword evidence="4 7" id="KW-0731">Sigma factor</keyword>
<dbReference type="NCBIfam" id="TIGR02937">
    <property type="entry name" value="sigma70-ECF"/>
    <property type="match status" value="1"/>
</dbReference>
<accession>D5XE85</accession>
<evidence type="ECO:0000256" key="1">
    <source>
        <dbReference type="ARBA" id="ARBA00007788"/>
    </source>
</evidence>
<evidence type="ECO:0000256" key="4">
    <source>
        <dbReference type="ARBA" id="ARBA00023082"/>
    </source>
</evidence>
<comment type="function">
    <text evidence="7">Sigma factors are initiation factors that promote the attachment of RNA polymerase to specific initiation sites and are then released.</text>
</comment>
<dbReference type="InterPro" id="IPR013324">
    <property type="entry name" value="RNA_pol_sigma_r3/r4-like"/>
</dbReference>
<keyword evidence="11" id="KW-1185">Reference proteome</keyword>
<evidence type="ECO:0000256" key="2">
    <source>
        <dbReference type="ARBA" id="ARBA00022969"/>
    </source>
</evidence>
<keyword evidence="5 7" id="KW-0238">DNA-binding</keyword>
<keyword evidence="6 7" id="KW-0804">Transcription</keyword>
<evidence type="ECO:0000256" key="3">
    <source>
        <dbReference type="ARBA" id="ARBA00023015"/>
    </source>
</evidence>
<evidence type="ECO:0000313" key="11">
    <source>
        <dbReference type="Proteomes" id="UP000002377"/>
    </source>
</evidence>
<dbReference type="PROSITE" id="PS00715">
    <property type="entry name" value="SIGMA70_1"/>
    <property type="match status" value="1"/>
</dbReference>
<protein>
    <recommendedName>
        <fullName evidence="7">RNA polymerase sigma factor</fullName>
    </recommendedName>
</protein>
<dbReference type="InterPro" id="IPR050813">
    <property type="entry name" value="Sigma-70_Factor"/>
</dbReference>
<dbReference type="Proteomes" id="UP000002377">
    <property type="component" value="Chromosome"/>
</dbReference>
<evidence type="ECO:0000256" key="8">
    <source>
        <dbReference type="SAM" id="Phobius"/>
    </source>
</evidence>
<dbReference type="Gene3D" id="1.10.10.10">
    <property type="entry name" value="Winged helix-like DNA-binding domain superfamily/Winged helix DNA-binding domain"/>
    <property type="match status" value="1"/>
</dbReference>
<dbReference type="InterPro" id="IPR000943">
    <property type="entry name" value="RNA_pol_sigma70"/>
</dbReference>
<dbReference type="NCBIfam" id="NF004471">
    <property type="entry name" value="PRK05803.1"/>
    <property type="match status" value="1"/>
</dbReference>
<keyword evidence="3 7" id="KW-0805">Transcription regulation</keyword>
<dbReference type="PRINTS" id="PR00046">
    <property type="entry name" value="SIGMA70FCT"/>
</dbReference>
<evidence type="ECO:0000256" key="5">
    <source>
        <dbReference type="ARBA" id="ARBA00023125"/>
    </source>
</evidence>
<dbReference type="SUPFAM" id="SSF88659">
    <property type="entry name" value="Sigma3 and sigma4 domains of RNA polymerase sigma factors"/>
    <property type="match status" value="1"/>
</dbReference>
<dbReference type="Gene3D" id="1.20.120.1810">
    <property type="match status" value="1"/>
</dbReference>
<feature type="domain" description="HTH cro/C1-type" evidence="9">
    <location>
        <begin position="209"/>
        <end position="229"/>
    </location>
</feature>
<dbReference type="InterPro" id="IPR014209">
    <property type="entry name" value="RNA_pol_sigma-K"/>
</dbReference>
<sequence>MRILWGWGFFMVSGLWTAIALGALNALLLLVSYISNNTFPQPLSEEEEQKYLELLEKGDEEARNVLIERNLRLVAHIVKKFDGALDDNDDLISIGTIGLIKAINTFNRYKGTRLATYAARCIENEILMHLRATKKNRVEVSLYDSIGVDKEGNEITLIDVLGTESEIVLDTVESLFEQRRLLEKVKKLSYREKNVLQLRFGLVNGIRKTQREIARKLGISRSYVSRIEKRALNKLTKDFKAEGCQ</sequence>
<dbReference type="PROSITE" id="PS50943">
    <property type="entry name" value="HTH_CROC1"/>
    <property type="match status" value="1"/>
</dbReference>
<reference evidence="10 11" key="1">
    <citation type="submission" date="2010-05" db="EMBL/GenBank/DDBJ databases">
        <title>Complete sequence of Thermincola sp. JR.</title>
        <authorList>
            <consortium name="US DOE Joint Genome Institute"/>
            <person name="Lucas S."/>
            <person name="Copeland A."/>
            <person name="Lapidus A."/>
            <person name="Cheng J.-F."/>
            <person name="Bruce D."/>
            <person name="Goodwin L."/>
            <person name="Pitluck S."/>
            <person name="Chertkov O."/>
            <person name="Detter J.C."/>
            <person name="Han C."/>
            <person name="Tapia R."/>
            <person name="Land M."/>
            <person name="Hauser L."/>
            <person name="Kyrpides N."/>
            <person name="Mikhailova N."/>
            <person name="Hazen T.C."/>
            <person name="Woyke T."/>
        </authorList>
    </citation>
    <scope>NUCLEOTIDE SEQUENCE [LARGE SCALE GENOMIC DNA]</scope>
    <source>
        <strain evidence="10 11">JR</strain>
    </source>
</reference>
<gene>
    <name evidence="10" type="ordered locus">TherJR_1092</name>
</gene>
<dbReference type="FunFam" id="1.20.120.1810:FF:000003">
    <property type="entry name" value="RNA polymerase sigma factor"/>
    <property type="match status" value="1"/>
</dbReference>
<comment type="similarity">
    <text evidence="1 7">Belongs to the sigma-70 factor family.</text>
</comment>
<keyword evidence="8" id="KW-1133">Transmembrane helix</keyword>
<dbReference type="Pfam" id="PF04545">
    <property type="entry name" value="Sigma70_r4"/>
    <property type="match status" value="1"/>
</dbReference>
<dbReference type="GO" id="GO:0006352">
    <property type="term" value="P:DNA-templated transcription initiation"/>
    <property type="evidence" value="ECO:0007669"/>
    <property type="project" value="InterPro"/>
</dbReference>
<dbReference type="PIRSF" id="PIRSF000770">
    <property type="entry name" value="RNA_pol_sigma-SigE/K"/>
    <property type="match status" value="1"/>
</dbReference>
<dbReference type="PROSITE" id="PS00716">
    <property type="entry name" value="SIGMA70_2"/>
    <property type="match status" value="1"/>
</dbReference>
<dbReference type="InterPro" id="IPR036388">
    <property type="entry name" value="WH-like_DNA-bd_sf"/>
</dbReference>